<proteinExistence type="predicted"/>
<name>A7SU64_NEMVE</name>
<dbReference type="InterPro" id="IPR001849">
    <property type="entry name" value="PH_domain"/>
</dbReference>
<dbReference type="OMA" id="XSAESED"/>
<dbReference type="SUPFAM" id="SSF48366">
    <property type="entry name" value="Ras GEF"/>
    <property type="match status" value="1"/>
</dbReference>
<feature type="region of interest" description="Disordered" evidence="3">
    <location>
        <begin position="301"/>
        <end position="334"/>
    </location>
</feature>
<dbReference type="InterPro" id="IPR023578">
    <property type="entry name" value="Ras_GEF_dom_sf"/>
</dbReference>
<dbReference type="SUPFAM" id="SSF50729">
    <property type="entry name" value="PH domain-like"/>
    <property type="match status" value="1"/>
</dbReference>
<sequence length="603" mass="68926">MTEKSTNKREIQHLSLRPNKAPHINIIDEDFSSTSSNESQEVTDDEVDAIKNYDAVVFDITKVTPDNFARQLTYMDLAVFKSIQPEEFSSCGWTKKNKSVQSPNVVALTKRFNHVSFWVVREILNAKKLKTRVAVMSHFIRIAKRLYEMNNLHSLKAVIAGLQSAPVYRLNQTWEQLSRRDHTIFEKLEDLLSEDQNRKRLRDHLNSTRLPCIPHLGMYLTDLMYIDTIHPNTGGLDNERTRKMNDIIRIIAEFQQSHYDCLETQPHIQKYLDSMNYIEELQKFLEDNNYRLSLQIEPKSVKSSGEATSGVNLSRSRESLSTYPVSPKASTSQVSKFVPGHRKAYSLGTNVLQTVGAPSLDSLSIASIASSTGSRNLLDDSILDDQGSGILVNGRDSELSLEKGSGMYESEESNLFMHQSEFLVEGFLKRKKCLRNGKKLAVSYWQKFWVGLNGAYLYYFLPKHRSVGRGGRIGVSHQYQMIFLWELKELRLLCNISFVPCDPLNVLINRYLIFAFSLEKFKSEAQKVVCIQGWTVVMQSDARHPDCFQLTDDVNGNSYKFKCGSQSVVLMWYTYLSQATNLKKNQPPPNLISFEEGEEPTSN</sequence>
<dbReference type="Gene3D" id="1.10.840.10">
    <property type="entry name" value="Ras guanine-nucleotide exchange factors catalytic domain"/>
    <property type="match status" value="1"/>
</dbReference>
<feature type="domain" description="PH" evidence="4">
    <location>
        <begin position="421"/>
        <end position="581"/>
    </location>
</feature>
<accession>A7SU64</accession>
<protein>
    <recommendedName>
        <fullName evidence="8">Ras-specific guanine nucleotide-releasing factor RalGPS1</fullName>
    </recommendedName>
</protein>
<dbReference type="FunCoup" id="A7SU64">
    <property type="interactions" value="194"/>
</dbReference>
<dbReference type="Gene3D" id="2.30.29.30">
    <property type="entry name" value="Pleckstrin-homology domain (PH domain)/Phosphotyrosine-binding domain (PTB)"/>
    <property type="match status" value="2"/>
</dbReference>
<dbReference type="GO" id="GO:0007265">
    <property type="term" value="P:Ras protein signal transduction"/>
    <property type="evidence" value="ECO:0000318"/>
    <property type="project" value="GO_Central"/>
</dbReference>
<dbReference type="InParanoid" id="A7SU64"/>
<feature type="domain" description="Ras-GEF" evidence="5">
    <location>
        <begin position="64"/>
        <end position="299"/>
    </location>
</feature>
<keyword evidence="1 2" id="KW-0344">Guanine-nucleotide releasing factor</keyword>
<dbReference type="HOGENOM" id="CLU_021333_0_1_1"/>
<dbReference type="InterPro" id="IPR011993">
    <property type="entry name" value="PH-like_dom_sf"/>
</dbReference>
<dbReference type="PANTHER" id="PTHR23113">
    <property type="entry name" value="GUANINE NUCLEOTIDE EXCHANGE FACTOR"/>
    <property type="match status" value="1"/>
</dbReference>
<evidence type="ECO:0008006" key="8">
    <source>
        <dbReference type="Google" id="ProtNLM"/>
    </source>
</evidence>
<dbReference type="PANTHER" id="PTHR23113:SF368">
    <property type="entry name" value="CELL DIVISION CONTROL PROTEIN 25"/>
    <property type="match status" value="1"/>
</dbReference>
<dbReference type="CDD" id="cd00155">
    <property type="entry name" value="RasGEF"/>
    <property type="match status" value="1"/>
</dbReference>
<dbReference type="SMART" id="SM00147">
    <property type="entry name" value="RasGEF"/>
    <property type="match status" value="1"/>
</dbReference>
<organism evidence="6 7">
    <name type="scientific">Nematostella vectensis</name>
    <name type="common">Starlet sea anemone</name>
    <dbReference type="NCBI Taxonomy" id="45351"/>
    <lineage>
        <taxon>Eukaryota</taxon>
        <taxon>Metazoa</taxon>
        <taxon>Cnidaria</taxon>
        <taxon>Anthozoa</taxon>
        <taxon>Hexacorallia</taxon>
        <taxon>Actiniaria</taxon>
        <taxon>Edwardsiidae</taxon>
        <taxon>Nematostella</taxon>
    </lineage>
</organism>
<evidence type="ECO:0000259" key="4">
    <source>
        <dbReference type="PROSITE" id="PS50003"/>
    </source>
</evidence>
<dbReference type="InterPro" id="IPR036964">
    <property type="entry name" value="RASGEF_cat_dom_sf"/>
</dbReference>
<dbReference type="STRING" id="45351.A7SU64"/>
<dbReference type="eggNOG" id="KOG3417">
    <property type="taxonomic scope" value="Eukaryota"/>
</dbReference>
<evidence type="ECO:0000256" key="1">
    <source>
        <dbReference type="ARBA" id="ARBA00022658"/>
    </source>
</evidence>
<dbReference type="AlphaFoldDB" id="A7SU64"/>
<dbReference type="PhylomeDB" id="A7SU64"/>
<keyword evidence="7" id="KW-1185">Reference proteome</keyword>
<evidence type="ECO:0000256" key="3">
    <source>
        <dbReference type="SAM" id="MobiDB-lite"/>
    </source>
</evidence>
<evidence type="ECO:0000313" key="7">
    <source>
        <dbReference type="Proteomes" id="UP000001593"/>
    </source>
</evidence>
<dbReference type="GO" id="GO:0005085">
    <property type="term" value="F:guanyl-nucleotide exchange factor activity"/>
    <property type="evidence" value="ECO:0000318"/>
    <property type="project" value="GO_Central"/>
</dbReference>
<dbReference type="GO" id="GO:0005886">
    <property type="term" value="C:plasma membrane"/>
    <property type="evidence" value="ECO:0000318"/>
    <property type="project" value="GO_Central"/>
</dbReference>
<dbReference type="EMBL" id="DS469808">
    <property type="protein sequence ID" value="EDO32740.1"/>
    <property type="molecule type" value="Genomic_DNA"/>
</dbReference>
<evidence type="ECO:0000313" key="6">
    <source>
        <dbReference type="EMBL" id="EDO32740.1"/>
    </source>
</evidence>
<gene>
    <name evidence="6" type="ORF">NEMVEDRAFT_v1g247429</name>
</gene>
<evidence type="ECO:0000256" key="2">
    <source>
        <dbReference type="PROSITE-ProRule" id="PRU00168"/>
    </source>
</evidence>
<reference evidence="6 7" key="1">
    <citation type="journal article" date="2007" name="Science">
        <title>Sea anemone genome reveals ancestral eumetazoan gene repertoire and genomic organization.</title>
        <authorList>
            <person name="Putnam N.H."/>
            <person name="Srivastava M."/>
            <person name="Hellsten U."/>
            <person name="Dirks B."/>
            <person name="Chapman J."/>
            <person name="Salamov A."/>
            <person name="Terry A."/>
            <person name="Shapiro H."/>
            <person name="Lindquist E."/>
            <person name="Kapitonov V.V."/>
            <person name="Jurka J."/>
            <person name="Genikhovich G."/>
            <person name="Grigoriev I.V."/>
            <person name="Lucas S.M."/>
            <person name="Steele R.E."/>
            <person name="Finnerty J.R."/>
            <person name="Technau U."/>
            <person name="Martindale M.Q."/>
            <person name="Rokhsar D.S."/>
        </authorList>
    </citation>
    <scope>NUCLEOTIDE SEQUENCE [LARGE SCALE GENOMIC DNA]</scope>
    <source>
        <strain evidence="7">CH2 X CH6</strain>
    </source>
</reference>
<dbReference type="Proteomes" id="UP000001593">
    <property type="component" value="Unassembled WGS sequence"/>
</dbReference>
<dbReference type="Pfam" id="PF00617">
    <property type="entry name" value="RasGEF"/>
    <property type="match status" value="1"/>
</dbReference>
<dbReference type="PROSITE" id="PS50009">
    <property type="entry name" value="RASGEF_CAT"/>
    <property type="match status" value="1"/>
</dbReference>
<dbReference type="InterPro" id="IPR008937">
    <property type="entry name" value="Ras-like_GEF"/>
</dbReference>
<dbReference type="InterPro" id="IPR001895">
    <property type="entry name" value="RASGEF_cat_dom"/>
</dbReference>
<dbReference type="PROSITE" id="PS50003">
    <property type="entry name" value="PH_DOMAIN"/>
    <property type="match status" value="1"/>
</dbReference>
<dbReference type="SMART" id="SM00233">
    <property type="entry name" value="PH"/>
    <property type="match status" value="1"/>
</dbReference>
<evidence type="ECO:0000259" key="5">
    <source>
        <dbReference type="PROSITE" id="PS50009"/>
    </source>
</evidence>